<gene>
    <name evidence="2" type="ORF">CAMP_LOCUS1185</name>
</gene>
<evidence type="ECO:0000313" key="3">
    <source>
        <dbReference type="Proteomes" id="UP001152747"/>
    </source>
</evidence>
<organism evidence="2 3">
    <name type="scientific">Caenorhabditis angaria</name>
    <dbReference type="NCBI Taxonomy" id="860376"/>
    <lineage>
        <taxon>Eukaryota</taxon>
        <taxon>Metazoa</taxon>
        <taxon>Ecdysozoa</taxon>
        <taxon>Nematoda</taxon>
        <taxon>Chromadorea</taxon>
        <taxon>Rhabditida</taxon>
        <taxon>Rhabditina</taxon>
        <taxon>Rhabditomorpha</taxon>
        <taxon>Rhabditoidea</taxon>
        <taxon>Rhabditidae</taxon>
        <taxon>Peloderinae</taxon>
        <taxon>Caenorhabditis</taxon>
    </lineage>
</organism>
<keyword evidence="1" id="KW-1133">Transmembrane helix</keyword>
<evidence type="ECO:0000313" key="2">
    <source>
        <dbReference type="EMBL" id="CAI5438548.1"/>
    </source>
</evidence>
<accession>A0A9P1MVL9</accession>
<reference evidence="2" key="1">
    <citation type="submission" date="2022-11" db="EMBL/GenBank/DDBJ databases">
        <authorList>
            <person name="Kikuchi T."/>
        </authorList>
    </citation>
    <scope>NUCLEOTIDE SEQUENCE</scope>
    <source>
        <strain evidence="2">PS1010</strain>
    </source>
</reference>
<dbReference type="Proteomes" id="UP001152747">
    <property type="component" value="Unassembled WGS sequence"/>
</dbReference>
<sequence>MDDYDSFIDEASNVLELIENGENVENLTKKLVRHAELVDPSTWPTTSADPIILSQILANLSTFQSSSSDKPNPRRRSKPINLLENYVRLSDENVITDTGKSAIFKPISILIILIIFLFSYYYFTLPPKCPRPIW</sequence>
<name>A0A9P1MVL9_9PELO</name>
<keyword evidence="1" id="KW-0812">Transmembrane</keyword>
<keyword evidence="1" id="KW-0472">Membrane</keyword>
<evidence type="ECO:0000256" key="1">
    <source>
        <dbReference type="SAM" id="Phobius"/>
    </source>
</evidence>
<protein>
    <submittedName>
        <fullName evidence="2">Uncharacterized protein</fullName>
    </submittedName>
</protein>
<dbReference type="AlphaFoldDB" id="A0A9P1MVL9"/>
<proteinExistence type="predicted"/>
<comment type="caution">
    <text evidence="2">The sequence shown here is derived from an EMBL/GenBank/DDBJ whole genome shotgun (WGS) entry which is preliminary data.</text>
</comment>
<feature type="transmembrane region" description="Helical" evidence="1">
    <location>
        <begin position="103"/>
        <end position="123"/>
    </location>
</feature>
<keyword evidence="3" id="KW-1185">Reference proteome</keyword>
<dbReference type="EMBL" id="CANHGI010000001">
    <property type="protein sequence ID" value="CAI5438548.1"/>
    <property type="molecule type" value="Genomic_DNA"/>
</dbReference>